<evidence type="ECO:0000313" key="3">
    <source>
        <dbReference type="EMBL" id="CAD7012496.1"/>
    </source>
</evidence>
<organism evidence="3 4">
    <name type="scientific">Ceratitis capitata</name>
    <name type="common">Mediterranean fruit fly</name>
    <name type="synonym">Tephritis capitata</name>
    <dbReference type="NCBI Taxonomy" id="7213"/>
    <lineage>
        <taxon>Eukaryota</taxon>
        <taxon>Metazoa</taxon>
        <taxon>Ecdysozoa</taxon>
        <taxon>Arthropoda</taxon>
        <taxon>Hexapoda</taxon>
        <taxon>Insecta</taxon>
        <taxon>Pterygota</taxon>
        <taxon>Neoptera</taxon>
        <taxon>Endopterygota</taxon>
        <taxon>Diptera</taxon>
        <taxon>Brachycera</taxon>
        <taxon>Muscomorpha</taxon>
        <taxon>Tephritoidea</taxon>
        <taxon>Tephritidae</taxon>
        <taxon>Ceratitis</taxon>
        <taxon>Ceratitis</taxon>
    </lineage>
</organism>
<protein>
    <submittedName>
        <fullName evidence="3">(Mediterranean fruit fly) hypothetical protein</fullName>
    </submittedName>
</protein>
<feature type="compositionally biased region" description="Polar residues" evidence="1">
    <location>
        <begin position="80"/>
        <end position="100"/>
    </location>
</feature>
<dbReference type="AlphaFoldDB" id="A0A811VAS4"/>
<evidence type="ECO:0000256" key="1">
    <source>
        <dbReference type="SAM" id="MobiDB-lite"/>
    </source>
</evidence>
<sequence length="408" mass="45891">MKFSVATLCLLLILQWTHARQEHLAARHQLLYFPALHAYPAYHVIKPQQAQSETKRPHSESTELPSSSTEASTSAETQSNTKTVENTPNSSSAAPKATNTPAVELEILTGHTNYTPDEFPHDLLEIARSKLGLKSLDEVPSISELAEFLGTANAEETIQYIRQMTNTEQGIALIKAYLESADFTDRTEETRHRQQEPAQGKVEADENAEIAKNKNNFLDRIAAYFHIYNLWPQSGETDSVETRKNVEQQLSKYIKPQLEYRKRLHAAAAHHQPNAMRQHKPVLVRNPLPYHYPVPLRPVVGNRLTNNDVVGMPPQTAFSPVHLNTPKFYMPSTHLQLARATNIPPQQLQTLLQSKPKLAELAAKVSHLPLTSDRSTHIDAQLMAAVKRAIEQDEDLRKLLQSTAETLK</sequence>
<accession>A0A811VAS4</accession>
<feature type="region of interest" description="Disordered" evidence="1">
    <location>
        <begin position="185"/>
        <end position="206"/>
    </location>
</feature>
<feature type="compositionally biased region" description="Low complexity" evidence="1">
    <location>
        <begin position="62"/>
        <end position="79"/>
    </location>
</feature>
<dbReference type="EMBL" id="CAJHJT010000056">
    <property type="protein sequence ID" value="CAD7012496.1"/>
    <property type="molecule type" value="Genomic_DNA"/>
</dbReference>
<evidence type="ECO:0000313" key="4">
    <source>
        <dbReference type="Proteomes" id="UP000606786"/>
    </source>
</evidence>
<keyword evidence="4" id="KW-1185">Reference proteome</keyword>
<feature type="compositionally biased region" description="Basic and acidic residues" evidence="1">
    <location>
        <begin position="185"/>
        <end position="195"/>
    </location>
</feature>
<feature type="signal peptide" evidence="2">
    <location>
        <begin position="1"/>
        <end position="19"/>
    </location>
</feature>
<dbReference type="Proteomes" id="UP000606786">
    <property type="component" value="Unassembled WGS sequence"/>
</dbReference>
<comment type="caution">
    <text evidence="3">The sequence shown here is derived from an EMBL/GenBank/DDBJ whole genome shotgun (WGS) entry which is preliminary data.</text>
</comment>
<dbReference type="OrthoDB" id="7737358at2759"/>
<evidence type="ECO:0000256" key="2">
    <source>
        <dbReference type="SAM" id="SignalP"/>
    </source>
</evidence>
<name>A0A811VAS4_CERCA</name>
<gene>
    <name evidence="3" type="ORF">CCAP1982_LOCUS20580</name>
</gene>
<keyword evidence="2" id="KW-0732">Signal</keyword>
<feature type="region of interest" description="Disordered" evidence="1">
    <location>
        <begin position="48"/>
        <end position="100"/>
    </location>
</feature>
<feature type="chain" id="PRO_5033026952" evidence="2">
    <location>
        <begin position="20"/>
        <end position="408"/>
    </location>
</feature>
<reference evidence="3" key="1">
    <citation type="submission" date="2020-11" db="EMBL/GenBank/DDBJ databases">
        <authorList>
            <person name="Whitehead M."/>
        </authorList>
    </citation>
    <scope>NUCLEOTIDE SEQUENCE</scope>
    <source>
        <strain evidence="3">EGII</strain>
    </source>
</reference>
<proteinExistence type="predicted"/>